<evidence type="ECO:0000313" key="3">
    <source>
        <dbReference type="Proteomes" id="UP001108027"/>
    </source>
</evidence>
<dbReference type="InterPro" id="IPR033186">
    <property type="entry name" value="HerA_C"/>
</dbReference>
<reference evidence="2" key="1">
    <citation type="submission" date="2021-10" db="EMBL/GenBank/DDBJ databases">
        <title>The diversity and Nitrogen Metabolism of Culturable Nitrate-Utilizing Bacteria Within the Oxygen Minimum Zone of the Changjiang (Yangtze River)Estuary.</title>
        <authorList>
            <person name="Zhang D."/>
            <person name="Zheng J."/>
            <person name="Liu S."/>
            <person name="He W."/>
        </authorList>
    </citation>
    <scope>NUCLEOTIDE SEQUENCE</scope>
    <source>
        <strain evidence="2">FXH-223</strain>
    </source>
</reference>
<gene>
    <name evidence="2" type="ORF">LL252_00675</name>
</gene>
<dbReference type="Gene3D" id="3.40.50.300">
    <property type="entry name" value="P-loop containing nucleotide triphosphate hydrolases"/>
    <property type="match status" value="2"/>
</dbReference>
<proteinExistence type="predicted"/>
<dbReference type="AlphaFoldDB" id="A0A9Q3UIY9"/>
<feature type="domain" description="Helicase HerA-like C-terminal" evidence="1">
    <location>
        <begin position="26"/>
        <end position="67"/>
    </location>
</feature>
<protein>
    <submittedName>
        <fullName evidence="2">DUF853 family protein</fullName>
    </submittedName>
</protein>
<dbReference type="EMBL" id="JAJGNA010000001">
    <property type="protein sequence ID" value="MCC4307070.1"/>
    <property type="molecule type" value="Genomic_DNA"/>
</dbReference>
<organism evidence="2 3">
    <name type="scientific">Alloalcanivorax marinus</name>
    <dbReference type="NCBI Taxonomy" id="1177169"/>
    <lineage>
        <taxon>Bacteria</taxon>
        <taxon>Pseudomonadati</taxon>
        <taxon>Pseudomonadota</taxon>
        <taxon>Gammaproteobacteria</taxon>
        <taxon>Oceanospirillales</taxon>
        <taxon>Alcanivoracaceae</taxon>
        <taxon>Alloalcanivorax</taxon>
    </lineage>
</organism>
<dbReference type="InterPro" id="IPR027417">
    <property type="entry name" value="P-loop_NTPase"/>
</dbReference>
<evidence type="ECO:0000313" key="2">
    <source>
        <dbReference type="EMBL" id="MCC4307070.1"/>
    </source>
</evidence>
<dbReference type="Pfam" id="PF05872">
    <property type="entry name" value="HerA_C"/>
    <property type="match status" value="1"/>
</dbReference>
<dbReference type="SUPFAM" id="SSF52540">
    <property type="entry name" value="P-loop containing nucleoside triphosphate hydrolases"/>
    <property type="match status" value="1"/>
</dbReference>
<dbReference type="Proteomes" id="UP001108027">
    <property type="component" value="Unassembled WGS sequence"/>
</dbReference>
<sequence length="371" mass="39682">MPLEVSMGFDVQAEEPVIWRPGRENNGIMLVTGASGSGKTEALKTIIASIARHGIPVIAVDFHGDLAAPGLTDVLVSGGVYGQAGVNPLSLEPAGIARVGLCSKIDRELARINRAVGRLGYKQKACLSLALTHAYWMRGITAEDRSSWALAPPTLGEVSELLLAGIREGVEGFQRNTLEACHQKVRVLAESPAFNHPNGLNVEVMKANNMRLDFSTLSRPAQVLAAETVLEMVYEAERARGSIPVPCSSDAERFRLFLVVDEAKILTLGRGDASRADHIVNILATEGRKFGIGLILASQVADHFGDDVHAIRPTRLVMKNMGQREAKRVAPTIGVPASLLEAEAEPGSAMLRSNSVGGLVELEMRMEAGEA</sequence>
<dbReference type="PANTHER" id="PTHR30121">
    <property type="entry name" value="UNCHARACTERIZED PROTEIN YJGR-RELATED"/>
    <property type="match status" value="1"/>
</dbReference>
<accession>A0A9Q3UIY9</accession>
<name>A0A9Q3UIY9_9GAMM</name>
<dbReference type="RefSeq" id="WP_228232198.1">
    <property type="nucleotide sequence ID" value="NZ_JAJGNA010000001.1"/>
</dbReference>
<dbReference type="InterPro" id="IPR051162">
    <property type="entry name" value="T4SS_component"/>
</dbReference>
<comment type="caution">
    <text evidence="2">The sequence shown here is derived from an EMBL/GenBank/DDBJ whole genome shotgun (WGS) entry which is preliminary data.</text>
</comment>
<dbReference type="PANTHER" id="PTHR30121:SF6">
    <property type="entry name" value="SLR6007 PROTEIN"/>
    <property type="match status" value="1"/>
</dbReference>
<evidence type="ECO:0000259" key="1">
    <source>
        <dbReference type="Pfam" id="PF05872"/>
    </source>
</evidence>
<keyword evidence="3" id="KW-1185">Reference proteome</keyword>